<sequence length="126" mass="13670">MVRRCSRSACGQPAVATLTYVYADSTAVLGPLAVSPVPGAFDLCATHAARTSVPSGWEVIRIPFDRRPRQEEPDDELLALANAVREIGLRHDDPMPSTPAQFVDQDDHVPPPPPSGRHLRLLPAIE</sequence>
<evidence type="ECO:0000313" key="3">
    <source>
        <dbReference type="Proteomes" id="UP000280935"/>
    </source>
</evidence>
<accession>A0A3P1WSS1</accession>
<comment type="caution">
    <text evidence="2">The sequence shown here is derived from an EMBL/GenBank/DDBJ whole genome shotgun (WGS) entry which is preliminary data.</text>
</comment>
<dbReference type="InterPro" id="IPR021888">
    <property type="entry name" value="DUF3499"/>
</dbReference>
<reference evidence="2 3" key="1">
    <citation type="submission" date="2018-11" db="EMBL/GenBank/DDBJ databases">
        <title>Genomes From Bacteria Associated with the Canine Oral Cavity: a Test Case for Automated Genome-Based Taxonomic Assignment.</title>
        <authorList>
            <person name="Coil D.A."/>
            <person name="Jospin G."/>
            <person name="Darling A.E."/>
            <person name="Wallis C."/>
            <person name="Davis I.J."/>
            <person name="Harris S."/>
            <person name="Eisen J.A."/>
            <person name="Holcombe L.J."/>
            <person name="O'Flynn C."/>
        </authorList>
    </citation>
    <scope>NUCLEOTIDE SEQUENCE [LARGE SCALE GENOMIC DNA]</scope>
    <source>
        <strain evidence="2 3">OH2822_COT-296</strain>
    </source>
</reference>
<evidence type="ECO:0000256" key="1">
    <source>
        <dbReference type="SAM" id="MobiDB-lite"/>
    </source>
</evidence>
<protein>
    <submittedName>
        <fullName evidence="2">DUF3499 domain-containing protein</fullName>
    </submittedName>
</protein>
<evidence type="ECO:0000313" key="2">
    <source>
        <dbReference type="EMBL" id="RRD49672.1"/>
    </source>
</evidence>
<feature type="region of interest" description="Disordered" evidence="1">
    <location>
        <begin position="89"/>
        <end position="126"/>
    </location>
</feature>
<dbReference type="Pfam" id="PF12005">
    <property type="entry name" value="DUF3499"/>
    <property type="match status" value="1"/>
</dbReference>
<proteinExistence type="predicted"/>
<name>A0A3P1WSS1_9ACTN</name>
<dbReference type="Proteomes" id="UP000280935">
    <property type="component" value="Unassembled WGS sequence"/>
</dbReference>
<organism evidence="2 3">
    <name type="scientific">Arachnia propionica</name>
    <dbReference type="NCBI Taxonomy" id="1750"/>
    <lineage>
        <taxon>Bacteria</taxon>
        <taxon>Bacillati</taxon>
        <taxon>Actinomycetota</taxon>
        <taxon>Actinomycetes</taxon>
        <taxon>Propionibacteriales</taxon>
        <taxon>Propionibacteriaceae</taxon>
        <taxon>Arachnia</taxon>
    </lineage>
</organism>
<gene>
    <name evidence="2" type="ORF">EII35_07235</name>
</gene>
<dbReference type="EMBL" id="RQYT01000013">
    <property type="protein sequence ID" value="RRD49672.1"/>
    <property type="molecule type" value="Genomic_DNA"/>
</dbReference>
<dbReference type="AlphaFoldDB" id="A0A3P1WSS1"/>
<dbReference type="OrthoDB" id="3216194at2"/>